<dbReference type="AlphaFoldDB" id="A0AAU8K905"/>
<accession>A0AAU8K905</accession>
<dbReference type="EMBL" id="CP159872">
    <property type="protein sequence ID" value="XCM83761.1"/>
    <property type="molecule type" value="Genomic_DNA"/>
</dbReference>
<dbReference type="SUPFAM" id="SSF103025">
    <property type="entry name" value="Folate-binding domain"/>
    <property type="match status" value="1"/>
</dbReference>
<dbReference type="Pfam" id="PF04268">
    <property type="entry name" value="SoxG"/>
    <property type="match status" value="1"/>
</dbReference>
<gene>
    <name evidence="1" type="primary">soxG</name>
    <name evidence="1" type="ORF">ABWK59_34990</name>
</gene>
<reference evidence="1" key="1">
    <citation type="submission" date="2024-06" db="EMBL/GenBank/DDBJ databases">
        <title>The genome sequences of Kitasatospora sp. strain HUAS MG31.</title>
        <authorList>
            <person name="Mo P."/>
        </authorList>
    </citation>
    <scope>NUCLEOTIDE SEQUENCE</scope>
    <source>
        <strain evidence="1">HUAS MG31</strain>
    </source>
</reference>
<dbReference type="RefSeq" id="WP_354644698.1">
    <property type="nucleotide sequence ID" value="NZ_CP159872.1"/>
</dbReference>
<protein>
    <submittedName>
        <fullName evidence="1">Sarcosine oxidase subunit gamma family protein</fullName>
    </submittedName>
</protein>
<dbReference type="InterPro" id="IPR007375">
    <property type="entry name" value="SoxG"/>
</dbReference>
<dbReference type="GO" id="GO:0008115">
    <property type="term" value="F:sarcosine oxidase activity"/>
    <property type="evidence" value="ECO:0007669"/>
    <property type="project" value="InterPro"/>
</dbReference>
<name>A0AAU8K905_9ACTN</name>
<dbReference type="GO" id="GO:1901053">
    <property type="term" value="P:sarcosine catabolic process"/>
    <property type="evidence" value="ECO:0007669"/>
    <property type="project" value="InterPro"/>
</dbReference>
<dbReference type="Gene3D" id="3.30.1360.120">
    <property type="entry name" value="Probable tRNA modification gtpase trme, domain 1"/>
    <property type="match status" value="1"/>
</dbReference>
<dbReference type="KEGG" id="kcm:ABWK59_34990"/>
<dbReference type="Gene3D" id="3.30.70.1520">
    <property type="entry name" value="Heterotetrameric sarcosine oxidase"/>
    <property type="match status" value="1"/>
</dbReference>
<proteinExistence type="predicted"/>
<sequence>MTADTLRRSPLGHLDDVLAAHSTTGERGVRLREVPFLAQLDLQLRPDGAAARRIASALGTPLPTEPNTVSAAGHLRVLWLGPEEWLVVGPDGSAPATAERLHAALRDEPGSVVDVSANRTTLELSGPSARPVLAKGCALDLHPRVFRAGHCAQTLLAKVNVILHQVDAEPTYRLLVRGSFAQYLADWLLDAMEEYRHPPLTA</sequence>
<dbReference type="NCBIfam" id="TIGR01375">
    <property type="entry name" value="soxG"/>
    <property type="match status" value="1"/>
</dbReference>
<organism evidence="1">
    <name type="scientific">Kitasatospora camelliae</name>
    <dbReference type="NCBI Taxonomy" id="3156397"/>
    <lineage>
        <taxon>Bacteria</taxon>
        <taxon>Bacillati</taxon>
        <taxon>Actinomycetota</taxon>
        <taxon>Actinomycetes</taxon>
        <taxon>Kitasatosporales</taxon>
        <taxon>Streptomycetaceae</taxon>
        <taxon>Kitasatospora</taxon>
    </lineage>
</organism>
<dbReference type="InterPro" id="IPR027266">
    <property type="entry name" value="TrmE/GcvT-like"/>
</dbReference>
<evidence type="ECO:0000313" key="1">
    <source>
        <dbReference type="EMBL" id="XCM83761.1"/>
    </source>
</evidence>
<dbReference type="InterPro" id="IPR006280">
    <property type="entry name" value="SoxG_het"/>
</dbReference>